<dbReference type="SUPFAM" id="SSF53448">
    <property type="entry name" value="Nucleotide-diphospho-sugar transferases"/>
    <property type="match status" value="1"/>
</dbReference>
<dbReference type="InterPro" id="IPR001173">
    <property type="entry name" value="Glyco_trans_2-like"/>
</dbReference>
<feature type="domain" description="Glycosyltransferase 2-like" evidence="2">
    <location>
        <begin position="12"/>
        <end position="121"/>
    </location>
</feature>
<accession>A0A0A2VCW2</accession>
<dbReference type="Pfam" id="PF00535">
    <property type="entry name" value="Glycos_transf_2"/>
    <property type="match status" value="1"/>
</dbReference>
<proteinExistence type="inferred from homology"/>
<dbReference type="EMBL" id="AVBG01000006">
    <property type="protein sequence ID" value="KGP91500.1"/>
    <property type="molecule type" value="Genomic_DNA"/>
</dbReference>
<name>A0A0A2VCW2_9BACI</name>
<dbReference type="eggNOG" id="COG1216">
    <property type="taxonomic scope" value="Bacteria"/>
</dbReference>
<dbReference type="AlphaFoldDB" id="A0A0A2VCW2"/>
<evidence type="ECO:0000256" key="1">
    <source>
        <dbReference type="ARBA" id="ARBA00006739"/>
    </source>
</evidence>
<dbReference type="PANTHER" id="PTHR22916">
    <property type="entry name" value="GLYCOSYLTRANSFERASE"/>
    <property type="match status" value="1"/>
</dbReference>
<gene>
    <name evidence="3" type="ORF">N780_19400</name>
</gene>
<keyword evidence="4" id="KW-1185">Reference proteome</keyword>
<dbReference type="InterPro" id="IPR029044">
    <property type="entry name" value="Nucleotide-diphossugar_trans"/>
</dbReference>
<dbReference type="CDD" id="cd00761">
    <property type="entry name" value="Glyco_tranf_GTA_type"/>
    <property type="match status" value="1"/>
</dbReference>
<comment type="similarity">
    <text evidence="1">Belongs to the glycosyltransferase 2 family.</text>
</comment>
<sequence length="307" mass="35507">MFDSTTKKPLVSIVIQTYNQKEYLEQAILSCLSQNYNNIEILVADDCSTDGTDIMMNKYKDMHNIRYIQSEVNLGAGGNTKDLLYNKVDSKYALILNHDDYLLNDDFISLAVERFSSNPNLSFVWANCKVLYEKSGETRDTDFDIKEVSKGEDYFLGYESPSYPHVTGILTTVFDVEKLRDSGFGNEKTKSQDTFIHLNLMLQGDVGFISDVAATYRVHSQSLSFNMPLDHDKTTLEEFKNLKTKAMRYKNIDVTKLDIWLSNRVFSYVFWRFTTLWNQNNKKESLKLLMEIADDYPEAYEKILNSI</sequence>
<evidence type="ECO:0000313" key="4">
    <source>
        <dbReference type="Proteomes" id="UP000030153"/>
    </source>
</evidence>
<organism evidence="3 4">
    <name type="scientific">Pontibacillus chungwhensis BH030062</name>
    <dbReference type="NCBI Taxonomy" id="1385513"/>
    <lineage>
        <taxon>Bacteria</taxon>
        <taxon>Bacillati</taxon>
        <taxon>Bacillota</taxon>
        <taxon>Bacilli</taxon>
        <taxon>Bacillales</taxon>
        <taxon>Bacillaceae</taxon>
        <taxon>Pontibacillus</taxon>
    </lineage>
</organism>
<dbReference type="Proteomes" id="UP000030153">
    <property type="component" value="Unassembled WGS sequence"/>
</dbReference>
<protein>
    <recommendedName>
        <fullName evidence="2">Glycosyltransferase 2-like domain-containing protein</fullName>
    </recommendedName>
</protein>
<dbReference type="OrthoDB" id="396512at2"/>
<dbReference type="PANTHER" id="PTHR22916:SF3">
    <property type="entry name" value="UDP-GLCNAC:BETAGAL BETA-1,3-N-ACETYLGLUCOSAMINYLTRANSFERASE-LIKE PROTEIN 1"/>
    <property type="match status" value="1"/>
</dbReference>
<dbReference type="STRING" id="1385513.N780_19400"/>
<reference evidence="3 4" key="1">
    <citation type="submission" date="2013-08" db="EMBL/GenBank/DDBJ databases">
        <title>Genome of Pontibacillus chungwhensis.</title>
        <authorList>
            <person name="Wang Q."/>
            <person name="Wang G."/>
        </authorList>
    </citation>
    <scope>NUCLEOTIDE SEQUENCE [LARGE SCALE GENOMIC DNA]</scope>
    <source>
        <strain evidence="3 4">BH030062</strain>
    </source>
</reference>
<dbReference type="Gene3D" id="3.90.550.10">
    <property type="entry name" value="Spore Coat Polysaccharide Biosynthesis Protein SpsA, Chain A"/>
    <property type="match status" value="1"/>
</dbReference>
<dbReference type="GO" id="GO:0016758">
    <property type="term" value="F:hexosyltransferase activity"/>
    <property type="evidence" value="ECO:0007669"/>
    <property type="project" value="UniProtKB-ARBA"/>
</dbReference>
<comment type="caution">
    <text evidence="3">The sequence shown here is derived from an EMBL/GenBank/DDBJ whole genome shotgun (WGS) entry which is preliminary data.</text>
</comment>
<evidence type="ECO:0000313" key="3">
    <source>
        <dbReference type="EMBL" id="KGP91500.1"/>
    </source>
</evidence>
<evidence type="ECO:0000259" key="2">
    <source>
        <dbReference type="Pfam" id="PF00535"/>
    </source>
</evidence>
<dbReference type="RefSeq" id="WP_052114981.1">
    <property type="nucleotide sequence ID" value="NZ_AVBG01000006.1"/>
</dbReference>